<keyword evidence="4" id="KW-1185">Reference proteome</keyword>
<dbReference type="OrthoDB" id="2191350at2759"/>
<evidence type="ECO:0000313" key="4">
    <source>
        <dbReference type="Proteomes" id="UP001217963"/>
    </source>
</evidence>
<reference evidence="1" key="1">
    <citation type="submission" date="2021-05" db="EMBL/GenBank/DDBJ databases">
        <title>Encephalitozoon hellem ATCC 50604 Complete Genome.</title>
        <authorList>
            <person name="Mascarenhas dos Santos A.C."/>
            <person name="Julian A.T."/>
            <person name="Pombert J.-F."/>
        </authorList>
    </citation>
    <scope>NUCLEOTIDE SEQUENCE</scope>
    <source>
        <strain evidence="1">ATCC 50604</strain>
    </source>
</reference>
<evidence type="ECO:0000313" key="1">
    <source>
        <dbReference type="EMBL" id="UTX42400.1"/>
    </source>
</evidence>
<organism evidence="1 3">
    <name type="scientific">Encephalitozoon hellem</name>
    <name type="common">Microsporidian parasite</name>
    <dbReference type="NCBI Taxonomy" id="27973"/>
    <lineage>
        <taxon>Eukaryota</taxon>
        <taxon>Fungi</taxon>
        <taxon>Fungi incertae sedis</taxon>
        <taxon>Microsporidia</taxon>
        <taxon>Unikaryonidae</taxon>
        <taxon>Encephalitozoon</taxon>
    </lineage>
</organism>
<dbReference type="Proteomes" id="UP001217963">
    <property type="component" value="Chromosome I"/>
</dbReference>
<evidence type="ECO:0000313" key="3">
    <source>
        <dbReference type="Proteomes" id="UP001059546"/>
    </source>
</evidence>
<reference evidence="2 4" key="2">
    <citation type="submission" date="2023-02" db="EMBL/GenBank/DDBJ databases">
        <title>Encephalitozoon hellem ATCC 50451 complete genome.</title>
        <authorList>
            <person name="Mascarenhas dos Santos A.C."/>
            <person name="Julian A.T."/>
            <person name="Pombert J.-F."/>
        </authorList>
    </citation>
    <scope>NUCLEOTIDE SEQUENCE [LARGE SCALE GENOMIC DNA]</scope>
    <source>
        <strain evidence="2 4">ATCC 50451</strain>
    </source>
</reference>
<evidence type="ECO:0008006" key="5">
    <source>
        <dbReference type="Google" id="ProtNLM"/>
    </source>
</evidence>
<protein>
    <recommendedName>
        <fullName evidence="5">SWIM-type domain-containing protein</fullName>
    </recommendedName>
</protein>
<dbReference type="AlphaFoldDB" id="A0A9Q9FAN4"/>
<accession>A0A9Q9FAN4</accession>
<evidence type="ECO:0000313" key="2">
    <source>
        <dbReference type="EMBL" id="WEL37842.1"/>
    </source>
</evidence>
<dbReference type="EMBL" id="CP119062">
    <property type="protein sequence ID" value="WEL37842.1"/>
    <property type="molecule type" value="Genomic_DNA"/>
</dbReference>
<proteinExistence type="predicted"/>
<name>A0A9Q9FAN4_ENCHE</name>
<dbReference type="Proteomes" id="UP001059546">
    <property type="component" value="Chromosome I"/>
</dbReference>
<sequence length="83" mass="9939">MDFGNLKSIRRETIYLIVGDDIIHFDKEDIHRERIHLVDYFKVGKSCVIRGKARYLCSCGYEICWHIMKVIDSIEQQKNNEKY</sequence>
<dbReference type="EMBL" id="CP075147">
    <property type="protein sequence ID" value="UTX42400.1"/>
    <property type="molecule type" value="Genomic_DNA"/>
</dbReference>
<gene>
    <name evidence="1" type="ORF">GPU96_01g01030</name>
    <name evidence="2" type="ORF">PFJ87_01g00960</name>
</gene>